<dbReference type="GO" id="GO:0004725">
    <property type="term" value="F:protein tyrosine phosphatase activity"/>
    <property type="evidence" value="ECO:0007669"/>
    <property type="project" value="UniProtKB-EC"/>
</dbReference>
<dbReference type="Proteomes" id="UP001519271">
    <property type="component" value="Unassembled WGS sequence"/>
</dbReference>
<dbReference type="InterPro" id="IPR023485">
    <property type="entry name" value="Ptyr_pPase"/>
</dbReference>
<reference evidence="2 3" key="1">
    <citation type="submission" date="2021-03" db="EMBL/GenBank/DDBJ databases">
        <title>Genomic Encyclopedia of Type Strains, Phase IV (KMG-IV): sequencing the most valuable type-strain genomes for metagenomic binning, comparative biology and taxonomic classification.</title>
        <authorList>
            <person name="Goeker M."/>
        </authorList>
    </citation>
    <scope>NUCLEOTIDE SEQUENCE [LARGE SCALE GENOMIC DNA]</scope>
    <source>
        <strain evidence="2 3">DSM 6139</strain>
    </source>
</reference>
<organism evidence="2 3">
    <name type="scientific">Youngiibacter multivorans</name>
    <dbReference type="NCBI Taxonomy" id="937251"/>
    <lineage>
        <taxon>Bacteria</taxon>
        <taxon>Bacillati</taxon>
        <taxon>Bacillota</taxon>
        <taxon>Clostridia</taxon>
        <taxon>Eubacteriales</taxon>
        <taxon>Clostridiaceae</taxon>
        <taxon>Youngiibacter</taxon>
    </lineage>
</organism>
<dbReference type="Pfam" id="PF01451">
    <property type="entry name" value="LMWPc"/>
    <property type="match status" value="1"/>
</dbReference>
<keyword evidence="2" id="KW-0378">Hydrolase</keyword>
<gene>
    <name evidence="2" type="ORF">J2Z34_003053</name>
</gene>
<evidence type="ECO:0000313" key="3">
    <source>
        <dbReference type="Proteomes" id="UP001519271"/>
    </source>
</evidence>
<accession>A0ABS4G8D7</accession>
<comment type="caution">
    <text evidence="2">The sequence shown here is derived from an EMBL/GenBank/DDBJ whole genome shotgun (WGS) entry which is preliminary data.</text>
</comment>
<evidence type="ECO:0000259" key="1">
    <source>
        <dbReference type="SMART" id="SM00226"/>
    </source>
</evidence>
<dbReference type="SUPFAM" id="SSF52788">
    <property type="entry name" value="Phosphotyrosine protein phosphatases I"/>
    <property type="match status" value="1"/>
</dbReference>
<feature type="domain" description="Phosphotyrosine protein phosphatase I" evidence="1">
    <location>
        <begin position="1"/>
        <end position="119"/>
    </location>
</feature>
<dbReference type="InterPro" id="IPR050438">
    <property type="entry name" value="LMW_PTPase"/>
</dbReference>
<evidence type="ECO:0000313" key="2">
    <source>
        <dbReference type="EMBL" id="MBP1920540.1"/>
    </source>
</evidence>
<dbReference type="InterPro" id="IPR036196">
    <property type="entry name" value="Ptyr_pPase_sf"/>
</dbReference>
<dbReference type="Gene3D" id="3.40.50.2300">
    <property type="match status" value="1"/>
</dbReference>
<proteinExistence type="predicted"/>
<protein>
    <submittedName>
        <fullName evidence="2">Protein-tyrosine phosphatase</fullName>
        <ecNumber evidence="2">3.1.3.48</ecNumber>
    </submittedName>
</protein>
<dbReference type="PANTHER" id="PTHR11717:SF31">
    <property type="entry name" value="LOW MOLECULAR WEIGHT PROTEIN-TYROSINE-PHOSPHATASE ETP-RELATED"/>
    <property type="match status" value="1"/>
</dbReference>
<dbReference type="EMBL" id="JAGGKC010000032">
    <property type="protein sequence ID" value="MBP1920540.1"/>
    <property type="molecule type" value="Genomic_DNA"/>
</dbReference>
<dbReference type="EC" id="3.1.3.48" evidence="2"/>
<keyword evidence="3" id="KW-1185">Reference proteome</keyword>
<dbReference type="PANTHER" id="PTHR11717">
    <property type="entry name" value="LOW MOLECULAR WEIGHT PROTEIN TYROSINE PHOSPHATASE"/>
    <property type="match status" value="1"/>
</dbReference>
<sequence length="126" mass="14821">MAEVIFNEMYKNHHAESRGLHTRHGDRIEANALRVLKREYGFDENRIAEQVTYSDINEADIVIAMTEAHKRELSGLYGMDNVRTLKELAGSKGDIIDPYGMDEFVYRRVFSEIRELLERIRLFREE</sequence>
<dbReference type="SMART" id="SM00226">
    <property type="entry name" value="LMWPc"/>
    <property type="match status" value="1"/>
</dbReference>
<name>A0ABS4G8D7_9CLOT</name>